<reference evidence="7 8" key="1">
    <citation type="submission" date="2020-06" db="EMBL/GenBank/DDBJ databases">
        <authorList>
            <person name="Scott K."/>
        </authorList>
    </citation>
    <scope>NUCLEOTIDE SEQUENCE [LARGE SCALE GENOMIC DNA]</scope>
    <source>
        <strain evidence="7 8">HH1</strain>
    </source>
</reference>
<dbReference type="InterPro" id="IPR036388">
    <property type="entry name" value="WH-like_DNA-bd_sf"/>
</dbReference>
<organism evidence="7 8">
    <name type="scientific">Thiomicrorhabdus heinhorstiae</name>
    <dbReference type="NCBI Taxonomy" id="2748010"/>
    <lineage>
        <taxon>Bacteria</taxon>
        <taxon>Pseudomonadati</taxon>
        <taxon>Pseudomonadota</taxon>
        <taxon>Gammaproteobacteria</taxon>
        <taxon>Thiotrichales</taxon>
        <taxon>Piscirickettsiaceae</taxon>
        <taxon>Thiomicrorhabdus</taxon>
    </lineage>
</organism>
<evidence type="ECO:0000313" key="7">
    <source>
        <dbReference type="EMBL" id="MBF6058773.1"/>
    </source>
</evidence>
<keyword evidence="6" id="KW-0804">Transcription</keyword>
<dbReference type="PANTHER" id="PTHR33202">
    <property type="entry name" value="ZINC UPTAKE REGULATION PROTEIN"/>
    <property type="match status" value="1"/>
</dbReference>
<evidence type="ECO:0000256" key="5">
    <source>
        <dbReference type="ARBA" id="ARBA00023125"/>
    </source>
</evidence>
<comment type="similarity">
    <text evidence="1">Belongs to the Fur family.</text>
</comment>
<keyword evidence="8" id="KW-1185">Reference proteome</keyword>
<gene>
    <name evidence="7" type="ORF">H8792_010510</name>
</gene>
<dbReference type="Gene3D" id="1.10.10.10">
    <property type="entry name" value="Winged helix-like DNA-binding domain superfamily/Winged helix DNA-binding domain"/>
    <property type="match status" value="1"/>
</dbReference>
<dbReference type="Pfam" id="PF01475">
    <property type="entry name" value="FUR"/>
    <property type="match status" value="1"/>
</dbReference>
<evidence type="ECO:0000256" key="3">
    <source>
        <dbReference type="ARBA" id="ARBA00022833"/>
    </source>
</evidence>
<evidence type="ECO:0000256" key="1">
    <source>
        <dbReference type="ARBA" id="ARBA00007957"/>
    </source>
</evidence>
<name>A0ABS0BYA0_9GAMM</name>
<keyword evidence="2" id="KW-0678">Repressor</keyword>
<comment type="caution">
    <text evidence="7">The sequence shown here is derived from an EMBL/GenBank/DDBJ whole genome shotgun (WGS) entry which is preliminary data.</text>
</comment>
<dbReference type="SUPFAM" id="SSF46785">
    <property type="entry name" value="Winged helix' DNA-binding domain"/>
    <property type="match status" value="1"/>
</dbReference>
<dbReference type="Proteomes" id="UP001193680">
    <property type="component" value="Unassembled WGS sequence"/>
</dbReference>
<dbReference type="PANTHER" id="PTHR33202:SF6">
    <property type="entry name" value="ZINC UPTAKE REGULATION PROTEIN"/>
    <property type="match status" value="1"/>
</dbReference>
<dbReference type="RefSeq" id="WP_185978919.1">
    <property type="nucleotide sequence ID" value="NZ_JACBGI020000027.1"/>
</dbReference>
<dbReference type="InterPro" id="IPR043135">
    <property type="entry name" value="Fur_C"/>
</dbReference>
<evidence type="ECO:0000256" key="6">
    <source>
        <dbReference type="ARBA" id="ARBA00023163"/>
    </source>
</evidence>
<accession>A0ABS0BYA0</accession>
<reference evidence="7 8" key="2">
    <citation type="submission" date="2020-11" db="EMBL/GenBank/DDBJ databases">
        <title>Sulfur oxidizing isolate from Hospital Hole Sinkhole.</title>
        <authorList>
            <person name="Scott K.M."/>
        </authorList>
    </citation>
    <scope>NUCLEOTIDE SEQUENCE [LARGE SCALE GENOMIC DNA]</scope>
    <source>
        <strain evidence="7 8">HH1</strain>
    </source>
</reference>
<keyword evidence="3" id="KW-0862">Zinc</keyword>
<dbReference type="Gene3D" id="3.30.1490.190">
    <property type="match status" value="1"/>
</dbReference>
<proteinExistence type="inferred from homology"/>
<keyword evidence="5" id="KW-0238">DNA-binding</keyword>
<dbReference type="InterPro" id="IPR036390">
    <property type="entry name" value="WH_DNA-bd_sf"/>
</dbReference>
<evidence type="ECO:0000256" key="2">
    <source>
        <dbReference type="ARBA" id="ARBA00022491"/>
    </source>
</evidence>
<protein>
    <submittedName>
        <fullName evidence="7">Transcriptional repressor</fullName>
    </submittedName>
</protein>
<sequence>MDSLEQNLTQVRIQCQNNGVKLTPLREQVLRIMLQNTQPQSAYEILQSYQNEYNPKAQPMTIYRALNFLEQIDAVHRLSSTRQYIVCDHLGHGHSHHGFTQFLICDECGQLQEIEMEESIWQKLLNEAAAYQFTPNSTAIEIHGLCRQCASSI</sequence>
<dbReference type="InterPro" id="IPR002481">
    <property type="entry name" value="FUR"/>
</dbReference>
<keyword evidence="4" id="KW-0805">Transcription regulation</keyword>
<evidence type="ECO:0000256" key="4">
    <source>
        <dbReference type="ARBA" id="ARBA00023015"/>
    </source>
</evidence>
<evidence type="ECO:0000313" key="8">
    <source>
        <dbReference type="Proteomes" id="UP001193680"/>
    </source>
</evidence>
<dbReference type="EMBL" id="JACBGI020000027">
    <property type="protein sequence ID" value="MBF6058773.1"/>
    <property type="molecule type" value="Genomic_DNA"/>
</dbReference>